<organism evidence="2 3">
    <name type="scientific">Niveispirillum lacus</name>
    <dbReference type="NCBI Taxonomy" id="1981099"/>
    <lineage>
        <taxon>Bacteria</taxon>
        <taxon>Pseudomonadati</taxon>
        <taxon>Pseudomonadota</taxon>
        <taxon>Alphaproteobacteria</taxon>
        <taxon>Rhodospirillales</taxon>
        <taxon>Azospirillaceae</taxon>
        <taxon>Niveispirillum</taxon>
    </lineage>
</organism>
<dbReference type="AlphaFoldDB" id="A0A255Z869"/>
<dbReference type="Pfam" id="PF12705">
    <property type="entry name" value="PDDEXK_1"/>
    <property type="match status" value="1"/>
</dbReference>
<dbReference type="Proteomes" id="UP000216998">
    <property type="component" value="Unassembled WGS sequence"/>
</dbReference>
<accession>A0A255Z869</accession>
<dbReference type="SUPFAM" id="SSF52540">
    <property type="entry name" value="P-loop containing nucleoside triphosphate hydrolases"/>
    <property type="match status" value="1"/>
</dbReference>
<dbReference type="InterPro" id="IPR011604">
    <property type="entry name" value="PDDEXK-like_dom_sf"/>
</dbReference>
<evidence type="ECO:0000259" key="1">
    <source>
        <dbReference type="Pfam" id="PF12705"/>
    </source>
</evidence>
<dbReference type="NCBIfam" id="TIGR02786">
    <property type="entry name" value="addB_alphas"/>
    <property type="match status" value="1"/>
</dbReference>
<evidence type="ECO:0000313" key="3">
    <source>
        <dbReference type="Proteomes" id="UP000216998"/>
    </source>
</evidence>
<dbReference type="InterPro" id="IPR027417">
    <property type="entry name" value="P-loop_NTPase"/>
</dbReference>
<gene>
    <name evidence="2" type="primary">addB</name>
    <name evidence="2" type="ORF">CHU95_00880</name>
</gene>
<dbReference type="EMBL" id="NOXU01000012">
    <property type="protein sequence ID" value="OYQ37639.1"/>
    <property type="molecule type" value="Genomic_DNA"/>
</dbReference>
<keyword evidence="3" id="KW-1185">Reference proteome</keyword>
<protein>
    <submittedName>
        <fullName evidence="2">Double-strand break repair protein AddB</fullName>
    </submittedName>
</protein>
<feature type="domain" description="PD-(D/E)XK endonuclease-like" evidence="1">
    <location>
        <begin position="736"/>
        <end position="973"/>
    </location>
</feature>
<sequence>MDPAGVSPPASVFTLAPNLPFVDALAAGLWAQAGGDPLALNRFTVLLPTARAVRSLREAFLRLSDGRPILLPRMAPLGDVDGDEISLMMDGVTGKAGGLDLPPAISPLRRQLLLARAIAAAGDRFAKTKAQAARLARELAKLLDQTQTEMVGFDRLHALVPDDYAEHWQVTLSFLSIIVDQWPSILAIEGAVDPAQERNNRLLAYAAALRAAPPPHPIIAAGSTGSIPATAELLGTIARLPTGSVVLPGLDRACDEATWAALDDAHPQFGLKQLIDRIGVTRDQVADWPLAAGVVPSCPPARTALMAEALRPAVTTEAWRDLGDLDPSALSGLSRIDATTPQEEAGIIALILRQALETPGQTAALVTPDRNLARRVATELRRWDIRVDDSAGRPLAQTPVGSYLRLIMDTAVQGAPIPLLSLLKHPMAGAGWPAGQLRRQARLLETAILRGPRPPAGLEGLRQAIRFMASDAADKRRRISNPAIRDDLLTLVDRLEAAMGTLANAVADGAERSLSDWLRLHVAAAEALAALEGEAGSDRLWRDKDGEAAAAFIDELRDAAQGYPPLGGKDYAGLMEVLIAGKAVRSAFGLHPRLHVLGLMEARLQQFDVMVLAGLNEGTWPPAPPPDPWMSRPMRRDFGLPAPERMVGQAAHDFATACGARTLYLTRSERVEGTPTVPSRWLLRLDTVLDKAGLRGRIEADGDYWRGLWQALDRPALVRPCPAPAPKPPVSARPRRLSVTKIETWMRDPYAIYAGEVLKLSALDPIDADPGAAERGEIIHKALDLFVQRYPDTLPADPLGELIAIGRGAFGDLMDQPGVAAFWWPRFEKVAAWFVAQETERRRTIKPLATEVAGRITLSGPGGDFILSAKADRIDRTPTGGLVLIDYKTGTPPSDKDVRLGKAPQLPLEALIASRGGFEHVKAAAVDSLEYWRLSGGDPAGSIQALKEDPASLAAEAQEGLEYLIRQFDDPDTAYHSQPRPAWAPKYTDYAHLARIKEWSAGGGEAEG</sequence>
<comment type="caution">
    <text evidence="2">The sequence shown here is derived from an EMBL/GenBank/DDBJ whole genome shotgun (WGS) entry which is preliminary data.</text>
</comment>
<dbReference type="InterPro" id="IPR038726">
    <property type="entry name" value="PDDEXK_AddAB-type"/>
</dbReference>
<evidence type="ECO:0000313" key="2">
    <source>
        <dbReference type="EMBL" id="OYQ37639.1"/>
    </source>
</evidence>
<dbReference type="InterPro" id="IPR014153">
    <property type="entry name" value="Ds_break_AddB"/>
</dbReference>
<name>A0A255Z869_9PROT</name>
<reference evidence="2 3" key="1">
    <citation type="submission" date="2017-07" db="EMBL/GenBank/DDBJ databases">
        <title>Niveispirillum cyanobacteriorum sp. nov., isolated from cyanobacterial aggregates in a eutrophic lake.</title>
        <authorList>
            <person name="Cai H."/>
        </authorList>
    </citation>
    <scope>NUCLEOTIDE SEQUENCE [LARGE SCALE GENOMIC DNA]</scope>
    <source>
        <strain evidence="3">TH1-14</strain>
    </source>
</reference>
<dbReference type="OrthoDB" id="9780606at2"/>
<proteinExistence type="predicted"/>
<dbReference type="Gene3D" id="3.90.320.10">
    <property type="match status" value="1"/>
</dbReference>